<organism evidence="2 3">
    <name type="scientific">Methylobacterium aquaticum</name>
    <dbReference type="NCBI Taxonomy" id="270351"/>
    <lineage>
        <taxon>Bacteria</taxon>
        <taxon>Pseudomonadati</taxon>
        <taxon>Pseudomonadota</taxon>
        <taxon>Alphaproteobacteria</taxon>
        <taxon>Hyphomicrobiales</taxon>
        <taxon>Methylobacteriaceae</taxon>
        <taxon>Methylobacterium</taxon>
    </lineage>
</organism>
<dbReference type="Proteomes" id="UP000061432">
    <property type="component" value="Plasmid pMaq22A_1p"/>
</dbReference>
<accession>A0A0C6FRA2</accession>
<protein>
    <submittedName>
        <fullName evidence="2">Uncharacterized protein</fullName>
    </submittedName>
</protein>
<dbReference type="KEGG" id="maqu:Maq22A_1p37050"/>
<evidence type="ECO:0000313" key="3">
    <source>
        <dbReference type="Proteomes" id="UP000061432"/>
    </source>
</evidence>
<name>A0A0C6FRA2_9HYPH</name>
<reference evidence="2 3" key="1">
    <citation type="journal article" date="2015" name="Genome Announc.">
        <title>Complete Genome Sequence of Methylobacterium aquaticum Strain 22A, Isolated from Racomitrium japonicum Moss.</title>
        <authorList>
            <person name="Tani A."/>
            <person name="Ogura Y."/>
            <person name="Hayashi T."/>
            <person name="Kimbara K."/>
        </authorList>
    </citation>
    <scope>NUCLEOTIDE SEQUENCE [LARGE SCALE GENOMIC DNA]</scope>
    <source>
        <strain evidence="2 3">MA-22A</strain>
        <plasmid evidence="3">Plasmid pMaq22A_1p DNA</plasmid>
    </source>
</reference>
<dbReference type="EMBL" id="AP014705">
    <property type="protein sequence ID" value="BAQ49602.1"/>
    <property type="molecule type" value="Genomic_DNA"/>
</dbReference>
<dbReference type="RefSeq" id="WP_060850627.1">
    <property type="nucleotide sequence ID" value="NZ_AP014705.1"/>
</dbReference>
<geneLocation type="plasmid" evidence="3">
    <name>pMaq22A_1p DNA</name>
</geneLocation>
<feature type="region of interest" description="Disordered" evidence="1">
    <location>
        <begin position="127"/>
        <end position="147"/>
    </location>
</feature>
<keyword evidence="2" id="KW-0614">Plasmid</keyword>
<reference evidence="3" key="2">
    <citation type="submission" date="2015-01" db="EMBL/GenBank/DDBJ databases">
        <title>Complete genome sequence of Methylobacterium aquaticum strain 22A.</title>
        <authorList>
            <person name="Tani A."/>
            <person name="Ogura Y."/>
            <person name="Hayashi T."/>
        </authorList>
    </citation>
    <scope>NUCLEOTIDE SEQUENCE [LARGE SCALE GENOMIC DNA]</scope>
    <source>
        <strain evidence="3">MA-22A</strain>
        <plasmid evidence="3">Plasmid pMaq22A_1p DNA</plasmid>
    </source>
</reference>
<proteinExistence type="predicted"/>
<dbReference type="PATRIC" id="fig|270351.10.peg.6685"/>
<dbReference type="AlphaFoldDB" id="A0A0C6FRA2"/>
<evidence type="ECO:0000313" key="2">
    <source>
        <dbReference type="EMBL" id="BAQ49602.1"/>
    </source>
</evidence>
<evidence type="ECO:0000256" key="1">
    <source>
        <dbReference type="SAM" id="MobiDB-lite"/>
    </source>
</evidence>
<sequence length="291" mass="29963">MTQAAIEFARRLAIMLEALFDAIDRLIRKLFRLPEPARSRGAWAAFESATCAGVDAVIKTHDAGVEFGVVKPALSLARAPGAMVRGAAAAGRFAGGAVLGVAGAVGDVLGALAPARPVSPTDLARQAVAADDAPMPSARPVVSSRPRLGDGRSTPYLLQGAALGVAVQDFARARAMGDASVGRVHPDVPKEVLSWVFNLSHTQLAAVSRLPAAVVHDHVTGKAPAPGLPPAPPPQSIAALPLYSPDELTAMAHKAMAYMRRESAEAGRIAEAASRRRLVGEPEAGGPALAL</sequence>
<gene>
    <name evidence="2" type="ORF">Maq22A_1p37050</name>
</gene>